<dbReference type="EMBL" id="UOFJ01000501">
    <property type="protein sequence ID" value="VAW70177.1"/>
    <property type="molecule type" value="Genomic_DNA"/>
</dbReference>
<feature type="transmembrane region" description="Helical" evidence="6">
    <location>
        <begin position="20"/>
        <end position="39"/>
    </location>
</feature>
<evidence type="ECO:0000256" key="3">
    <source>
        <dbReference type="ARBA" id="ARBA00022801"/>
    </source>
</evidence>
<evidence type="ECO:0000313" key="7">
    <source>
        <dbReference type="EMBL" id="VAW70177.1"/>
    </source>
</evidence>
<dbReference type="PANTHER" id="PTHR34368:SF1">
    <property type="entry name" value="OS01G0962200 PROTEIN"/>
    <property type="match status" value="1"/>
</dbReference>
<feature type="transmembrane region" description="Helical" evidence="6">
    <location>
        <begin position="228"/>
        <end position="254"/>
    </location>
</feature>
<evidence type="ECO:0000256" key="2">
    <source>
        <dbReference type="ARBA" id="ARBA00022692"/>
    </source>
</evidence>
<name>A0A3B0Y3N3_9ZZZZ</name>
<protein>
    <submittedName>
        <fullName evidence="7">Expressed protein</fullName>
    </submittedName>
</protein>
<evidence type="ECO:0000256" key="6">
    <source>
        <dbReference type="SAM" id="Phobius"/>
    </source>
</evidence>
<evidence type="ECO:0000256" key="5">
    <source>
        <dbReference type="ARBA" id="ARBA00023136"/>
    </source>
</evidence>
<sequence>MEQYSKKMNSFKNNRTGYTLIILTLLIAVIAVFSLAPIAQDTGYHAFSDQRTLLGISNIYNVLSNLPFLIVGLYGLYCLIIRKNLNGADEFKIAYLLLFTGIALVSVGSGYYHLTPNNQTLAWDRLPIAIGIMALLSIVISEFISLHIARGLLLPLITLGIVSVCYWQLSESSGAGDLRLYILVQFLSALLTAIILLNFKSKYTSAMGYWWVLISYTLAKLLEHFDEAIHIFTGFISGHSLKHAVAAAGLYLLITYYKNRQLRKE</sequence>
<feature type="transmembrane region" description="Helical" evidence="6">
    <location>
        <begin position="59"/>
        <end position="81"/>
    </location>
</feature>
<feature type="transmembrane region" description="Helical" evidence="6">
    <location>
        <begin position="206"/>
        <end position="222"/>
    </location>
</feature>
<reference evidence="7" key="1">
    <citation type="submission" date="2018-06" db="EMBL/GenBank/DDBJ databases">
        <authorList>
            <person name="Zhirakovskaya E."/>
        </authorList>
    </citation>
    <scope>NUCLEOTIDE SEQUENCE</scope>
</reference>
<feature type="transmembrane region" description="Helical" evidence="6">
    <location>
        <begin position="151"/>
        <end position="169"/>
    </location>
</feature>
<proteinExistence type="predicted"/>
<dbReference type="GO" id="GO:0016020">
    <property type="term" value="C:membrane"/>
    <property type="evidence" value="ECO:0007669"/>
    <property type="project" value="UniProtKB-SubCell"/>
</dbReference>
<evidence type="ECO:0000256" key="1">
    <source>
        <dbReference type="ARBA" id="ARBA00004141"/>
    </source>
</evidence>
<keyword evidence="4 6" id="KW-1133">Transmembrane helix</keyword>
<dbReference type="GO" id="GO:0016811">
    <property type="term" value="F:hydrolase activity, acting on carbon-nitrogen (but not peptide) bonds, in linear amides"/>
    <property type="evidence" value="ECO:0007669"/>
    <property type="project" value="InterPro"/>
</dbReference>
<feature type="transmembrane region" description="Helical" evidence="6">
    <location>
        <begin position="93"/>
        <end position="114"/>
    </location>
</feature>
<evidence type="ECO:0000256" key="4">
    <source>
        <dbReference type="ARBA" id="ARBA00022989"/>
    </source>
</evidence>
<dbReference type="GO" id="GO:0006672">
    <property type="term" value="P:ceramide metabolic process"/>
    <property type="evidence" value="ECO:0007669"/>
    <property type="project" value="InterPro"/>
</dbReference>
<keyword evidence="2 6" id="KW-0812">Transmembrane</keyword>
<keyword evidence="5 6" id="KW-0472">Membrane</keyword>
<dbReference type="PANTHER" id="PTHR34368">
    <property type="entry name" value="OS01G0962200 PROTEIN"/>
    <property type="match status" value="1"/>
</dbReference>
<comment type="subcellular location">
    <subcellularLocation>
        <location evidence="1">Membrane</location>
        <topology evidence="1">Multi-pass membrane protein</topology>
    </subcellularLocation>
</comment>
<keyword evidence="3" id="KW-0378">Hydrolase</keyword>
<organism evidence="7">
    <name type="scientific">hydrothermal vent metagenome</name>
    <dbReference type="NCBI Taxonomy" id="652676"/>
    <lineage>
        <taxon>unclassified sequences</taxon>
        <taxon>metagenomes</taxon>
        <taxon>ecological metagenomes</taxon>
    </lineage>
</organism>
<feature type="transmembrane region" description="Helical" evidence="6">
    <location>
        <begin position="126"/>
        <end position="144"/>
    </location>
</feature>
<dbReference type="InterPro" id="IPR008901">
    <property type="entry name" value="ACER"/>
</dbReference>
<feature type="transmembrane region" description="Helical" evidence="6">
    <location>
        <begin position="181"/>
        <end position="199"/>
    </location>
</feature>
<gene>
    <name evidence="7" type="ORF">MNBD_GAMMA10-1891</name>
</gene>
<accession>A0A3B0Y3N3</accession>
<dbReference type="Pfam" id="PF05875">
    <property type="entry name" value="Ceramidase"/>
    <property type="match status" value="1"/>
</dbReference>
<dbReference type="AlphaFoldDB" id="A0A3B0Y3N3"/>